<organism evidence="2 3">
    <name type="scientific">Aureobasidium pullulans</name>
    <name type="common">Black yeast</name>
    <name type="synonym">Pullularia pullulans</name>
    <dbReference type="NCBI Taxonomy" id="5580"/>
    <lineage>
        <taxon>Eukaryota</taxon>
        <taxon>Fungi</taxon>
        <taxon>Dikarya</taxon>
        <taxon>Ascomycota</taxon>
        <taxon>Pezizomycotina</taxon>
        <taxon>Dothideomycetes</taxon>
        <taxon>Dothideomycetidae</taxon>
        <taxon>Dothideales</taxon>
        <taxon>Saccotheciaceae</taxon>
        <taxon>Aureobasidium</taxon>
    </lineage>
</organism>
<gene>
    <name evidence="2" type="ORF">D6D15_09209</name>
    <name evidence="1" type="ORF">D6D21_08770</name>
</gene>
<evidence type="ECO:0000313" key="4">
    <source>
        <dbReference type="Proteomes" id="UP000309076"/>
    </source>
</evidence>
<protein>
    <submittedName>
        <fullName evidence="2">Uncharacterized protein</fullName>
    </submittedName>
</protein>
<name>A0A4S9DGI1_AURPU</name>
<dbReference type="EMBL" id="QZAM01000248">
    <property type="protein sequence ID" value="THW36294.1"/>
    <property type="molecule type" value="Genomic_DNA"/>
</dbReference>
<sequence>AFVDKAPKPARSESVFRPYHFRYIPGRHYWAAPSPRCSSPSACSTTARLSFTRRIDFAGVSLFLRALSEAADCRKSKGHIGLNPNIIVTVPISHSISSIIRSDRLAISSP</sequence>
<dbReference type="AlphaFoldDB" id="A0A4S9DGI1"/>
<proteinExistence type="predicted"/>
<accession>A0A4S9DGI1</accession>
<evidence type="ECO:0000313" key="1">
    <source>
        <dbReference type="EMBL" id="THW36294.1"/>
    </source>
</evidence>
<feature type="non-terminal residue" evidence="2">
    <location>
        <position position="1"/>
    </location>
</feature>
<dbReference type="Proteomes" id="UP000309076">
    <property type="component" value="Unassembled WGS sequence"/>
</dbReference>
<comment type="caution">
    <text evidence="2">The sequence shown here is derived from an EMBL/GenBank/DDBJ whole genome shotgun (WGS) entry which is preliminary data.</text>
</comment>
<dbReference type="EMBL" id="QZAR01000249">
    <property type="protein sequence ID" value="THW83960.1"/>
    <property type="molecule type" value="Genomic_DNA"/>
</dbReference>
<reference evidence="3 4" key="1">
    <citation type="submission" date="2018-10" db="EMBL/GenBank/DDBJ databases">
        <title>Fifty Aureobasidium pullulans genomes reveal a recombining polyextremotolerant generalist.</title>
        <authorList>
            <person name="Gostincar C."/>
            <person name="Turk M."/>
            <person name="Zajc J."/>
            <person name="Gunde-Cimerman N."/>
        </authorList>
    </citation>
    <scope>NUCLEOTIDE SEQUENCE [LARGE SCALE GENOMIC DNA]</scope>
    <source>
        <strain evidence="2 3">EXF-10507</strain>
        <strain evidence="1 4">EXF-10796</strain>
    </source>
</reference>
<evidence type="ECO:0000313" key="2">
    <source>
        <dbReference type="EMBL" id="THW83960.1"/>
    </source>
</evidence>
<evidence type="ECO:0000313" key="3">
    <source>
        <dbReference type="Proteomes" id="UP000304928"/>
    </source>
</evidence>
<dbReference type="Proteomes" id="UP000304928">
    <property type="component" value="Unassembled WGS sequence"/>
</dbReference>